<reference evidence="2 3" key="1">
    <citation type="submission" date="2015-07" db="EMBL/GenBank/DDBJ databases">
        <title>High-quality genome of monoxenous trypanosomatid Leptomonas pyrrhocoris.</title>
        <authorList>
            <person name="Flegontov P."/>
            <person name="Butenko A."/>
            <person name="Firsov S."/>
            <person name="Vlcek C."/>
            <person name="Logacheva M.D."/>
            <person name="Field M."/>
            <person name="Filatov D."/>
            <person name="Flegontova O."/>
            <person name="Gerasimov E."/>
            <person name="Jackson A.P."/>
            <person name="Kelly S."/>
            <person name="Opperdoes F."/>
            <person name="O'Reilly A."/>
            <person name="Votypka J."/>
            <person name="Yurchenko V."/>
            <person name="Lukes J."/>
        </authorList>
    </citation>
    <scope>NUCLEOTIDE SEQUENCE [LARGE SCALE GENOMIC DNA]</scope>
    <source>
        <strain evidence="2">H10</strain>
    </source>
</reference>
<keyword evidence="3" id="KW-1185">Reference proteome</keyword>
<dbReference type="AlphaFoldDB" id="A0A0N0DRD6"/>
<dbReference type="GeneID" id="26909576"/>
<dbReference type="RefSeq" id="XP_015652737.1">
    <property type="nucleotide sequence ID" value="XM_015808686.1"/>
</dbReference>
<dbReference type="Proteomes" id="UP000037923">
    <property type="component" value="Unassembled WGS sequence"/>
</dbReference>
<evidence type="ECO:0000256" key="1">
    <source>
        <dbReference type="SAM" id="MobiDB-lite"/>
    </source>
</evidence>
<comment type="caution">
    <text evidence="2">The sequence shown here is derived from an EMBL/GenBank/DDBJ whole genome shotgun (WGS) entry which is preliminary data.</text>
</comment>
<gene>
    <name evidence="2" type="ORF">ABB37_09293</name>
</gene>
<organism evidence="2 3">
    <name type="scientific">Leptomonas pyrrhocoris</name>
    <name type="common">Firebug parasite</name>
    <dbReference type="NCBI Taxonomy" id="157538"/>
    <lineage>
        <taxon>Eukaryota</taxon>
        <taxon>Discoba</taxon>
        <taxon>Euglenozoa</taxon>
        <taxon>Kinetoplastea</taxon>
        <taxon>Metakinetoplastina</taxon>
        <taxon>Trypanosomatida</taxon>
        <taxon>Trypanosomatidae</taxon>
        <taxon>Leishmaniinae</taxon>
        <taxon>Leptomonas</taxon>
    </lineage>
</organism>
<evidence type="ECO:0000313" key="2">
    <source>
        <dbReference type="EMBL" id="KPA74298.1"/>
    </source>
</evidence>
<feature type="region of interest" description="Disordered" evidence="1">
    <location>
        <begin position="1"/>
        <end position="21"/>
    </location>
</feature>
<dbReference type="VEuPathDB" id="TriTrypDB:LpyrH10_30_0540"/>
<dbReference type="EMBL" id="LGTL01000030">
    <property type="protein sequence ID" value="KPA74298.1"/>
    <property type="molecule type" value="Genomic_DNA"/>
</dbReference>
<evidence type="ECO:0000313" key="3">
    <source>
        <dbReference type="Proteomes" id="UP000037923"/>
    </source>
</evidence>
<dbReference type="OrthoDB" id="10681470at2759"/>
<accession>A0A0N0DRD6</accession>
<proteinExistence type="predicted"/>
<protein>
    <submittedName>
        <fullName evidence="2">Uncharacterized protein</fullName>
    </submittedName>
</protein>
<sequence>MNAKRRSGNEHESASASLIEQQQQQRLLSRIQLLDRVLESGRRSTGSTQTLRLLRRVKDDRNKPLFQAGPVNWRAVRQLREKLVRALLGKPSEDLKPASRRSVSRASSPQISVVSAHDASSVASGEAHPPAFVDSSAAVVGAEEPDDASQSRCSVSTEVPSCTLRGSTLTAVSAPSAASPSPVLSAVASTSSENADDYAASRAAFQQESETMRRAHERILARRRASAGGVL</sequence>
<name>A0A0N0DRD6_LEPPY</name>